<evidence type="ECO:0000256" key="1">
    <source>
        <dbReference type="SAM" id="MobiDB-lite"/>
    </source>
</evidence>
<dbReference type="Proteomes" id="UP000053593">
    <property type="component" value="Unassembled WGS sequence"/>
</dbReference>
<dbReference type="HOGENOM" id="CLU_1057891_0_0_1"/>
<evidence type="ECO:0000313" key="3">
    <source>
        <dbReference type="Proteomes" id="UP000053593"/>
    </source>
</evidence>
<protein>
    <submittedName>
        <fullName evidence="2">Uncharacterized protein</fullName>
    </submittedName>
</protein>
<sequence length="263" mass="30022">MTQTDLPQNPPTQPPNPSASPEPFTKPLPYSSSFSRPNRRPQMQTIGCERARAKLAGKIVCTSTRILRKGMKEEGWGRPGKNVTFRCQTILFDHDKEFFEYIKDVIPIYTLQWAKKNNQWDKPKHAKRRCVEPEVVDSDLDGVGDVPPEEKVVKLKDLVLVEQNYGNPAHIVFPSEFKQLEEKKFRIPLPFFTTLNLSFISANMTSFIHKRQVHIGTKGTILLDLKDVAEKIRLIWKGEPASAEDMSHGQFDKAATNFMCLVL</sequence>
<feature type="compositionally biased region" description="Pro residues" evidence="1">
    <location>
        <begin position="8"/>
        <end position="26"/>
    </location>
</feature>
<organism evidence="2 3">
    <name type="scientific">Collybiopsis luxurians FD-317 M1</name>
    <dbReference type="NCBI Taxonomy" id="944289"/>
    <lineage>
        <taxon>Eukaryota</taxon>
        <taxon>Fungi</taxon>
        <taxon>Dikarya</taxon>
        <taxon>Basidiomycota</taxon>
        <taxon>Agaricomycotina</taxon>
        <taxon>Agaricomycetes</taxon>
        <taxon>Agaricomycetidae</taxon>
        <taxon>Agaricales</taxon>
        <taxon>Marasmiineae</taxon>
        <taxon>Omphalotaceae</taxon>
        <taxon>Collybiopsis</taxon>
        <taxon>Collybiopsis luxurians</taxon>
    </lineage>
</organism>
<dbReference type="AlphaFoldDB" id="A0A0D0BNA5"/>
<feature type="compositionally biased region" description="Polar residues" evidence="1">
    <location>
        <begin position="30"/>
        <end position="42"/>
    </location>
</feature>
<proteinExistence type="predicted"/>
<gene>
    <name evidence="2" type="ORF">GYMLUDRAFT_252481</name>
</gene>
<keyword evidence="3" id="KW-1185">Reference proteome</keyword>
<feature type="region of interest" description="Disordered" evidence="1">
    <location>
        <begin position="1"/>
        <end position="42"/>
    </location>
</feature>
<evidence type="ECO:0000313" key="2">
    <source>
        <dbReference type="EMBL" id="KIK50959.1"/>
    </source>
</evidence>
<dbReference type="EMBL" id="KN834877">
    <property type="protein sequence ID" value="KIK50959.1"/>
    <property type="molecule type" value="Genomic_DNA"/>
</dbReference>
<name>A0A0D0BNA5_9AGAR</name>
<reference evidence="2 3" key="1">
    <citation type="submission" date="2014-04" db="EMBL/GenBank/DDBJ databases">
        <title>Evolutionary Origins and Diversification of the Mycorrhizal Mutualists.</title>
        <authorList>
            <consortium name="DOE Joint Genome Institute"/>
            <consortium name="Mycorrhizal Genomics Consortium"/>
            <person name="Kohler A."/>
            <person name="Kuo A."/>
            <person name="Nagy L.G."/>
            <person name="Floudas D."/>
            <person name="Copeland A."/>
            <person name="Barry K.W."/>
            <person name="Cichocki N."/>
            <person name="Veneault-Fourrey C."/>
            <person name="LaButti K."/>
            <person name="Lindquist E.A."/>
            <person name="Lipzen A."/>
            <person name="Lundell T."/>
            <person name="Morin E."/>
            <person name="Murat C."/>
            <person name="Riley R."/>
            <person name="Ohm R."/>
            <person name="Sun H."/>
            <person name="Tunlid A."/>
            <person name="Henrissat B."/>
            <person name="Grigoriev I.V."/>
            <person name="Hibbett D.S."/>
            <person name="Martin F."/>
        </authorList>
    </citation>
    <scope>NUCLEOTIDE SEQUENCE [LARGE SCALE GENOMIC DNA]</scope>
    <source>
        <strain evidence="2 3">FD-317 M1</strain>
    </source>
</reference>
<accession>A0A0D0BNA5</accession>